<reference evidence="2 3" key="1">
    <citation type="submission" date="2013-08" db="EMBL/GenBank/DDBJ databases">
        <authorList>
            <person name="Huang J."/>
            <person name="Wang G."/>
        </authorList>
    </citation>
    <scope>NUCLEOTIDE SEQUENCE [LARGE SCALE GENOMIC DNA]</scope>
    <source>
        <strain evidence="2 3">JSM 072002</strain>
    </source>
</reference>
<keyword evidence="3" id="KW-1185">Reference proteome</keyword>
<evidence type="ECO:0000313" key="3">
    <source>
        <dbReference type="Proteomes" id="UP000030401"/>
    </source>
</evidence>
<dbReference type="OrthoDB" id="569879at2"/>
<sequence>MIVKTNTIPPLFLQQLESLSHRLPPHHEKYGEVIRKYRMHAAGYAGEKSLLYPFRYINSPHAIFFDLRLRDSIQHYFQMDALLLTPTCCIIFEVKNISGTIYFDPHFQQLIRKDTNQETSLPDPLSQVKRQKQHLSHWFISNHFYHIPIETVVVVTNQSSVIQAPSTHNDAYNQVVRVENLLGKIEGILGRHQEKKLSNKQLTNIKKSLLDQHTDYCPTIMKMFHLKEDDLCKGIACPQCHHKSMYRKNGKWNCIKCDTTSKTAHVAGIKDYALLIGHSATNAALRDFLKIESRHLMLRILHGLHLPQTGAQKNRMYSLAPFLSRNHEFPRTIRDS</sequence>
<dbReference type="STRING" id="1385512.N784_10700"/>
<accession>A0A0A5GAX7</accession>
<dbReference type="InterPro" id="IPR011528">
    <property type="entry name" value="NERD"/>
</dbReference>
<dbReference type="PROSITE" id="PS50965">
    <property type="entry name" value="NERD"/>
    <property type="match status" value="1"/>
</dbReference>
<dbReference type="EMBL" id="AVPG01000003">
    <property type="protein sequence ID" value="KGX88270.1"/>
    <property type="molecule type" value="Genomic_DNA"/>
</dbReference>
<comment type="caution">
    <text evidence="2">The sequence shown here is derived from an EMBL/GenBank/DDBJ whole genome shotgun (WGS) entry which is preliminary data.</text>
</comment>
<dbReference type="AlphaFoldDB" id="A0A0A5GAX7"/>
<dbReference type="RefSeq" id="WP_036832558.1">
    <property type="nucleotide sequence ID" value="NZ_AVPG01000003.1"/>
</dbReference>
<evidence type="ECO:0000259" key="1">
    <source>
        <dbReference type="PROSITE" id="PS50965"/>
    </source>
</evidence>
<gene>
    <name evidence="2" type="ORF">N784_10700</name>
</gene>
<feature type="domain" description="NERD" evidence="1">
    <location>
        <begin position="42"/>
        <end position="158"/>
    </location>
</feature>
<dbReference type="Proteomes" id="UP000030401">
    <property type="component" value="Unassembled WGS sequence"/>
</dbReference>
<protein>
    <recommendedName>
        <fullName evidence="1">NERD domain-containing protein</fullName>
    </recommendedName>
</protein>
<organism evidence="2 3">
    <name type="scientific">Pontibacillus litoralis JSM 072002</name>
    <dbReference type="NCBI Taxonomy" id="1385512"/>
    <lineage>
        <taxon>Bacteria</taxon>
        <taxon>Bacillati</taxon>
        <taxon>Bacillota</taxon>
        <taxon>Bacilli</taxon>
        <taxon>Bacillales</taxon>
        <taxon>Bacillaceae</taxon>
        <taxon>Pontibacillus</taxon>
    </lineage>
</organism>
<proteinExistence type="predicted"/>
<name>A0A0A5GAX7_9BACI</name>
<dbReference type="Pfam" id="PF08378">
    <property type="entry name" value="NERD"/>
    <property type="match status" value="1"/>
</dbReference>
<evidence type="ECO:0000313" key="2">
    <source>
        <dbReference type="EMBL" id="KGX88270.1"/>
    </source>
</evidence>
<dbReference type="eggNOG" id="COG0514">
    <property type="taxonomic scope" value="Bacteria"/>
</dbReference>